<dbReference type="RefSeq" id="WP_109234817.1">
    <property type="nucleotide sequence ID" value="NZ_LS398551.1"/>
</dbReference>
<gene>
    <name evidence="1" type="ORF">OTSGILL_0260</name>
</gene>
<evidence type="ECO:0000313" key="1">
    <source>
        <dbReference type="EMBL" id="KJV54004.1"/>
    </source>
</evidence>
<sequence>MIYNASFHKLPHLIKTMIEKDGYILDYLPPYSHNLNSISQSI</sequence>
<dbReference type="EMBL" id="LANO01000002">
    <property type="protein sequence ID" value="KJV54004.1"/>
    <property type="molecule type" value="Genomic_DNA"/>
</dbReference>
<reference evidence="1 2" key="1">
    <citation type="submission" date="2015-02" db="EMBL/GenBank/DDBJ databases">
        <title>Genome Sequencing of Rickettsiales.</title>
        <authorList>
            <person name="Daugherty S.C."/>
            <person name="Su Q."/>
            <person name="Abolude K."/>
            <person name="Beier-Sexton M."/>
            <person name="Carlyon J.A."/>
            <person name="Carter R."/>
            <person name="Day N.P."/>
            <person name="Dumler S.J."/>
            <person name="Dyachenko V."/>
            <person name="Godinez A."/>
            <person name="Kurtti T.J."/>
            <person name="Lichay M."/>
            <person name="Mullins K.E."/>
            <person name="Ott S."/>
            <person name="Pappas-Brown V."/>
            <person name="Paris D.H."/>
            <person name="Patel P."/>
            <person name="Richards A.L."/>
            <person name="Sadzewicz L."/>
            <person name="Sears K."/>
            <person name="Seidman D."/>
            <person name="Sengamalay N."/>
            <person name="Stenos J."/>
            <person name="Tallon L.J."/>
            <person name="Vincent G."/>
            <person name="Fraser C.M."/>
            <person name="Munderloh U."/>
            <person name="Dunning-Hotopp J.C."/>
        </authorList>
    </citation>
    <scope>NUCLEOTIDE SEQUENCE [LARGE SCALE GENOMIC DNA]</scope>
    <source>
        <strain evidence="1 2">Gilliam</strain>
    </source>
</reference>
<evidence type="ECO:0008006" key="3">
    <source>
        <dbReference type="Google" id="ProtNLM"/>
    </source>
</evidence>
<proteinExistence type="predicted"/>
<dbReference type="AlphaFoldDB" id="A0A0F3MHE8"/>
<protein>
    <recommendedName>
        <fullName evidence="3">Tc1-like transposase DDE domain-containing protein</fullName>
    </recommendedName>
</protein>
<comment type="caution">
    <text evidence="1">The sequence shown here is derived from an EMBL/GenBank/DDBJ whole genome shotgun (WGS) entry which is preliminary data.</text>
</comment>
<accession>A0A0F3MHE8</accession>
<organism evidence="1 2">
    <name type="scientific">Orientia tsutsugamushi str. Gilliam</name>
    <dbReference type="NCBI Taxonomy" id="1359184"/>
    <lineage>
        <taxon>Bacteria</taxon>
        <taxon>Pseudomonadati</taxon>
        <taxon>Pseudomonadota</taxon>
        <taxon>Alphaproteobacteria</taxon>
        <taxon>Rickettsiales</taxon>
        <taxon>Rickettsiaceae</taxon>
        <taxon>Rickettsieae</taxon>
        <taxon>Orientia</taxon>
    </lineage>
</organism>
<name>A0A0F3MHE8_ORITS</name>
<dbReference type="PATRIC" id="fig|1359184.3.peg.818"/>
<dbReference type="Proteomes" id="UP000033769">
    <property type="component" value="Unassembled WGS sequence"/>
</dbReference>
<evidence type="ECO:0000313" key="2">
    <source>
        <dbReference type="Proteomes" id="UP000033769"/>
    </source>
</evidence>